<feature type="transmembrane region" description="Helical" evidence="9">
    <location>
        <begin position="166"/>
        <end position="183"/>
    </location>
</feature>
<protein>
    <recommendedName>
        <fullName evidence="8 9">Ammonium transporter</fullName>
    </recommendedName>
</protein>
<evidence type="ECO:0000256" key="9">
    <source>
        <dbReference type="RuleBase" id="RU362002"/>
    </source>
</evidence>
<feature type="transmembrane region" description="Helical" evidence="9">
    <location>
        <begin position="353"/>
        <end position="376"/>
    </location>
</feature>
<evidence type="ECO:0000256" key="3">
    <source>
        <dbReference type="ARBA" id="ARBA00022448"/>
    </source>
</evidence>
<evidence type="ECO:0000256" key="7">
    <source>
        <dbReference type="ARBA" id="ARBA00023177"/>
    </source>
</evidence>
<dbReference type="EMBL" id="WSRQ01000023">
    <property type="protein sequence ID" value="MVX64956.1"/>
    <property type="molecule type" value="Genomic_DNA"/>
</dbReference>
<feature type="transmembrane region" description="Helical" evidence="9">
    <location>
        <begin position="257"/>
        <end position="276"/>
    </location>
</feature>
<evidence type="ECO:0000313" key="12">
    <source>
        <dbReference type="Proteomes" id="UP000656077"/>
    </source>
</evidence>
<reference evidence="11" key="1">
    <citation type="submission" date="2019-12" db="EMBL/GenBank/DDBJ databases">
        <title>Microbes associate with the intestines of laboratory mice.</title>
        <authorList>
            <person name="Navarre W."/>
            <person name="Wong E."/>
        </authorList>
    </citation>
    <scope>NUCLEOTIDE SEQUENCE</scope>
    <source>
        <strain evidence="11">NM79_F5</strain>
    </source>
</reference>
<gene>
    <name evidence="11" type="primary">amt</name>
    <name evidence="11" type="ORF">GKZ28_14775</name>
</gene>
<comment type="caution">
    <text evidence="11">The sequence shown here is derived from an EMBL/GenBank/DDBJ whole genome shotgun (WGS) entry which is preliminary data.</text>
</comment>
<comment type="similarity">
    <text evidence="2 9">Belongs to the ammonia transporter channel (TC 1.A.11.2) family.</text>
</comment>
<dbReference type="Gene3D" id="1.10.3430.10">
    <property type="entry name" value="Ammonium transporter AmtB like domains"/>
    <property type="match status" value="1"/>
</dbReference>
<dbReference type="GO" id="GO:0005886">
    <property type="term" value="C:plasma membrane"/>
    <property type="evidence" value="ECO:0007669"/>
    <property type="project" value="UniProtKB-SubCell"/>
</dbReference>
<feature type="transmembrane region" description="Helical" evidence="9">
    <location>
        <begin position="99"/>
        <end position="120"/>
    </location>
</feature>
<accession>A0A964W2W4</accession>
<keyword evidence="6 9" id="KW-0472">Membrane</keyword>
<sequence length="413" mass="43586">MEINFGDSSFLLICSALVLLMTPGLAFFYGGMVRRKNVLNTLMSSFFICGLASIMWVLIGYSLSFGDDIGGVIGGLNFFLFNGVGADPSALAPTIPHELFAAFQMMFAIITPALITGSLVGRMKFSALFIFIGLWSLLVYYPLAHMVWGGGIIGSLGAVDFAGGDVVHISSGVSGLVACIMLGKRRGYGMMSYKPHNIPFVVLGAALLWFGWFGFNAGSALNAGPLAVHAFMTTNTAAAAALLSWMFIEKIKHGKPTILGAATGAVVGLVAITPAAGFVPLWSSIIIGAIVSPICFFFMSVVKAKFGYDDALDAFGCHGIGGIWGGIATGLFGQTAINSVAKWNGLFFGDINLLIAQIEGIVITVIFAAVMTFIIIKVMKLFMTIRVEGSEEADGLDVAEHGETAYPAFNGLD</sequence>
<dbReference type="InterPro" id="IPR001905">
    <property type="entry name" value="Ammonium_transpt"/>
</dbReference>
<organism evidence="11 12">
    <name type="scientific">Clostridium chromiireducens</name>
    <dbReference type="NCBI Taxonomy" id="225345"/>
    <lineage>
        <taxon>Bacteria</taxon>
        <taxon>Bacillati</taxon>
        <taxon>Bacillota</taxon>
        <taxon>Clostridia</taxon>
        <taxon>Eubacteriales</taxon>
        <taxon>Clostridiaceae</taxon>
        <taxon>Clostridium</taxon>
    </lineage>
</organism>
<dbReference type="GO" id="GO:0008519">
    <property type="term" value="F:ammonium channel activity"/>
    <property type="evidence" value="ECO:0007669"/>
    <property type="project" value="InterPro"/>
</dbReference>
<dbReference type="InterPro" id="IPR018047">
    <property type="entry name" value="Ammonium_transpt_CS"/>
</dbReference>
<feature type="domain" description="Ammonium transporter AmtB-like" evidence="10">
    <location>
        <begin position="10"/>
        <end position="406"/>
    </location>
</feature>
<feature type="transmembrane region" description="Helical" evidence="9">
    <location>
        <begin position="227"/>
        <end position="248"/>
    </location>
</feature>
<dbReference type="SUPFAM" id="SSF111352">
    <property type="entry name" value="Ammonium transporter"/>
    <property type="match status" value="1"/>
</dbReference>
<feature type="transmembrane region" description="Helical" evidence="9">
    <location>
        <begin position="42"/>
        <end position="62"/>
    </location>
</feature>
<feature type="transmembrane region" description="Helical" evidence="9">
    <location>
        <begin position="195"/>
        <end position="215"/>
    </location>
</feature>
<evidence type="ECO:0000259" key="10">
    <source>
        <dbReference type="Pfam" id="PF00909"/>
    </source>
</evidence>
<evidence type="ECO:0000256" key="6">
    <source>
        <dbReference type="ARBA" id="ARBA00023136"/>
    </source>
</evidence>
<dbReference type="InterPro" id="IPR029020">
    <property type="entry name" value="Ammonium/urea_transptr"/>
</dbReference>
<dbReference type="Proteomes" id="UP000656077">
    <property type="component" value="Unassembled WGS sequence"/>
</dbReference>
<dbReference type="RefSeq" id="WP_160359773.1">
    <property type="nucleotide sequence ID" value="NZ_WSRQ01000023.1"/>
</dbReference>
<keyword evidence="7 9" id="KW-0924">Ammonia transport</keyword>
<name>A0A964W2W4_9CLOT</name>
<keyword evidence="5 9" id="KW-1133">Transmembrane helix</keyword>
<evidence type="ECO:0000256" key="4">
    <source>
        <dbReference type="ARBA" id="ARBA00022692"/>
    </source>
</evidence>
<evidence type="ECO:0000256" key="8">
    <source>
        <dbReference type="ARBA" id="ARBA00050025"/>
    </source>
</evidence>
<dbReference type="NCBIfam" id="TIGR00836">
    <property type="entry name" value="amt"/>
    <property type="match status" value="1"/>
</dbReference>
<comment type="subcellular location">
    <subcellularLocation>
        <location evidence="9">Cell membrane</location>
        <topology evidence="9">Multi-pass membrane protein</topology>
    </subcellularLocation>
    <subcellularLocation>
        <location evidence="1">Membrane</location>
        <topology evidence="1">Multi-pass membrane protein</topology>
    </subcellularLocation>
</comment>
<proteinExistence type="inferred from homology"/>
<keyword evidence="4 9" id="KW-0812">Transmembrane</keyword>
<dbReference type="PANTHER" id="PTHR43029">
    <property type="entry name" value="AMMONIUM TRANSPORTER MEP2"/>
    <property type="match status" value="1"/>
</dbReference>
<dbReference type="Pfam" id="PF00909">
    <property type="entry name" value="Ammonium_transp"/>
    <property type="match status" value="1"/>
</dbReference>
<keyword evidence="3 9" id="KW-0813">Transport</keyword>
<dbReference type="PROSITE" id="PS01219">
    <property type="entry name" value="AMMONIUM_TRANSP"/>
    <property type="match status" value="1"/>
</dbReference>
<feature type="transmembrane region" description="Helical" evidence="9">
    <location>
        <begin position="127"/>
        <end position="146"/>
    </location>
</feature>
<evidence type="ECO:0000256" key="5">
    <source>
        <dbReference type="ARBA" id="ARBA00022989"/>
    </source>
</evidence>
<evidence type="ECO:0000256" key="1">
    <source>
        <dbReference type="ARBA" id="ARBA00004141"/>
    </source>
</evidence>
<feature type="transmembrane region" description="Helical" evidence="9">
    <location>
        <begin position="282"/>
        <end position="302"/>
    </location>
</feature>
<dbReference type="AlphaFoldDB" id="A0A964W2W4"/>
<feature type="transmembrane region" description="Helical" evidence="9">
    <location>
        <begin position="314"/>
        <end position="333"/>
    </location>
</feature>
<evidence type="ECO:0000256" key="2">
    <source>
        <dbReference type="ARBA" id="ARBA00005887"/>
    </source>
</evidence>
<evidence type="ECO:0000313" key="11">
    <source>
        <dbReference type="EMBL" id="MVX64956.1"/>
    </source>
</evidence>
<dbReference type="InterPro" id="IPR024041">
    <property type="entry name" value="NH4_transpt_AmtB-like_dom"/>
</dbReference>
<dbReference type="PANTHER" id="PTHR43029:SF10">
    <property type="entry name" value="AMMONIUM TRANSPORTER MEP2"/>
    <property type="match status" value="1"/>
</dbReference>